<dbReference type="AlphaFoldDB" id="A0A1J8PUA3"/>
<proteinExistence type="predicted"/>
<evidence type="ECO:0000313" key="1">
    <source>
        <dbReference type="EMBL" id="OJA12453.1"/>
    </source>
</evidence>
<evidence type="ECO:0008006" key="3">
    <source>
        <dbReference type="Google" id="ProtNLM"/>
    </source>
</evidence>
<dbReference type="PANTHER" id="PTHR10039">
    <property type="entry name" value="AMELOGENIN"/>
    <property type="match status" value="1"/>
</dbReference>
<organism evidence="1 2">
    <name type="scientific">Rhizopogon vesiculosus</name>
    <dbReference type="NCBI Taxonomy" id="180088"/>
    <lineage>
        <taxon>Eukaryota</taxon>
        <taxon>Fungi</taxon>
        <taxon>Dikarya</taxon>
        <taxon>Basidiomycota</taxon>
        <taxon>Agaricomycotina</taxon>
        <taxon>Agaricomycetes</taxon>
        <taxon>Agaricomycetidae</taxon>
        <taxon>Boletales</taxon>
        <taxon>Suillineae</taxon>
        <taxon>Rhizopogonaceae</taxon>
        <taxon>Rhizopogon</taxon>
    </lineage>
</organism>
<keyword evidence="2" id="KW-1185">Reference proteome</keyword>
<dbReference type="OrthoDB" id="3267051at2759"/>
<reference evidence="1 2" key="1">
    <citation type="submission" date="2016-03" db="EMBL/GenBank/DDBJ databases">
        <title>Comparative genomics of the ectomycorrhizal sister species Rhizopogon vinicolor and Rhizopogon vesiculosus (Basidiomycota: Boletales) reveals a divergence of the mating type B locus.</title>
        <authorList>
            <person name="Mujic A.B."/>
            <person name="Kuo A."/>
            <person name="Tritt A."/>
            <person name="Lipzen A."/>
            <person name="Chen C."/>
            <person name="Johnson J."/>
            <person name="Sharma A."/>
            <person name="Barry K."/>
            <person name="Grigoriev I.V."/>
            <person name="Spatafora J.W."/>
        </authorList>
    </citation>
    <scope>NUCLEOTIDE SEQUENCE [LARGE SCALE GENOMIC DNA]</scope>
    <source>
        <strain evidence="1 2">AM-OR11-056</strain>
    </source>
</reference>
<comment type="caution">
    <text evidence="1">The sequence shown here is derived from an EMBL/GenBank/DDBJ whole genome shotgun (WGS) entry which is preliminary data.</text>
</comment>
<gene>
    <name evidence="1" type="ORF">AZE42_08053</name>
</gene>
<evidence type="ECO:0000313" key="2">
    <source>
        <dbReference type="Proteomes" id="UP000183567"/>
    </source>
</evidence>
<dbReference type="PANTHER" id="PTHR10039:SF14">
    <property type="entry name" value="NACHT DOMAIN-CONTAINING PROTEIN"/>
    <property type="match status" value="1"/>
</dbReference>
<feature type="non-terminal residue" evidence="1">
    <location>
        <position position="362"/>
    </location>
</feature>
<accession>A0A1J8PUA3</accession>
<sequence>PLDVASKAVTAPAVIVIDGLDASVSADFRKDILLVLAGKVSSDTRILVTSRPLKDIHDILHSTPHVRHISIDDLPVTEDDIQLYISKRLSHLPNVFRDVDFQKLTSKSAGLFKWARLACDYVTDTTGVHQDPKSRFEAVTSATGNGTRLLDGMYRSILTEITAPGKVTFSCVMAQIIASLEPLPMTALTSMQEHFPRDDDGYHYTGNDMQQVLSRLGSLVIGATDSQIPIRPLHPSFYDFLKDWSDFSIYLPSAQRNFAFASLHVMKYGLPLNTRDPESAYLLNTVIREKDCIAPELSYACRFWAAHVRATSFETSLAKEVEAFFEGQRPVFWLEALAQNGCLNVSVESLSSIADWYTIVGS</sequence>
<dbReference type="STRING" id="180088.A0A1J8PUA3"/>
<protein>
    <recommendedName>
        <fullName evidence="3">NACHT domain-containing protein</fullName>
    </recommendedName>
</protein>
<name>A0A1J8PUA3_9AGAM</name>
<dbReference type="EMBL" id="LVVM01004659">
    <property type="protein sequence ID" value="OJA12453.1"/>
    <property type="molecule type" value="Genomic_DNA"/>
</dbReference>
<dbReference type="Proteomes" id="UP000183567">
    <property type="component" value="Unassembled WGS sequence"/>
</dbReference>
<feature type="non-terminal residue" evidence="1">
    <location>
        <position position="1"/>
    </location>
</feature>